<dbReference type="Gene3D" id="3.40.50.1820">
    <property type="entry name" value="alpha/beta hydrolase"/>
    <property type="match status" value="2"/>
</dbReference>
<gene>
    <name evidence="1" type="ORF">GII31_18110</name>
</gene>
<dbReference type="InterPro" id="IPR005152">
    <property type="entry name" value="Lipase_secreted"/>
</dbReference>
<sequence length="417" mass="43545">MMARVSWVKERIRAAAVMPARLAVVPVLAVLVLAQCGTGPPRVGGGGAYLDPVPWRGTDRPPQGRILERLDAADLGTSFGASARTVERLVYRSTGPTGADSRVSGAFFIPRGTPPAAGWPVVSIAHGTVGVANRCGPTWDSRLRGYDKLVRSLLDAGYAVALTDYEGLGDDGAHPYLDAGAAGRNVIDAVRVLHRLSADVDRRWAAVGDSQGGQAAWAAAELAQDYGIGLDLVGAVTLSPPLNITPLAEAGEADALTDDQRTVLPLIVEGALNAGHDLGGVSARLGGVDDDLRARALGCDSAARAQAARHLASVGGLDLSADEWDLLSGVLRQNALPKKPTTVPVLVVNGDRDQMIPAEWTGRAIAQACSFGTGVDHRFEDAGHSDLRIDSRATDWLASRFAGDPVQATCVQEGANR</sequence>
<accession>A0ABX6IN27</accession>
<evidence type="ECO:0000313" key="1">
    <source>
        <dbReference type="EMBL" id="QHN36521.1"/>
    </source>
</evidence>
<dbReference type="PANTHER" id="PTHR34853">
    <property type="match status" value="1"/>
</dbReference>
<proteinExistence type="predicted"/>
<name>A0ABX6IN27_9ACTN</name>
<dbReference type="SUPFAM" id="SSF53474">
    <property type="entry name" value="alpha/beta-Hydrolases"/>
    <property type="match status" value="1"/>
</dbReference>
<dbReference type="PIRSF" id="PIRSF029171">
    <property type="entry name" value="Esterase_LipA"/>
    <property type="match status" value="1"/>
</dbReference>
<dbReference type="Proteomes" id="UP001059836">
    <property type="component" value="Chromosome"/>
</dbReference>
<dbReference type="EMBL" id="CP045809">
    <property type="protein sequence ID" value="QHN36521.1"/>
    <property type="molecule type" value="Genomic_DNA"/>
</dbReference>
<dbReference type="PANTHER" id="PTHR34853:SF1">
    <property type="entry name" value="LIPASE 5"/>
    <property type="match status" value="1"/>
</dbReference>
<keyword evidence="2" id="KW-1185">Reference proteome</keyword>
<protein>
    <submittedName>
        <fullName evidence="1">Lipase</fullName>
    </submittedName>
</protein>
<dbReference type="Pfam" id="PF03583">
    <property type="entry name" value="LIP"/>
    <property type="match status" value="1"/>
</dbReference>
<dbReference type="RefSeq" id="WP_213244780.1">
    <property type="nucleotide sequence ID" value="NZ_CP045806.1"/>
</dbReference>
<dbReference type="InterPro" id="IPR029058">
    <property type="entry name" value="AB_hydrolase_fold"/>
</dbReference>
<organism evidence="1 2">
    <name type="scientific">Gordonia pseudamarae</name>
    <dbReference type="NCBI Taxonomy" id="2831662"/>
    <lineage>
        <taxon>Bacteria</taxon>
        <taxon>Bacillati</taxon>
        <taxon>Actinomycetota</taxon>
        <taxon>Actinomycetes</taxon>
        <taxon>Mycobacteriales</taxon>
        <taxon>Gordoniaceae</taxon>
        <taxon>Gordonia</taxon>
    </lineage>
</organism>
<reference evidence="1" key="1">
    <citation type="journal article" date="2021" name="Nat. Microbiol.">
        <title>Cocultivation of an ultrasmall environmental parasitic bacterium with lytic ability against bacteria associated with wastewater foams.</title>
        <authorList>
            <person name="Batinovic S."/>
            <person name="Rose J.J.A."/>
            <person name="Ratcliffe J."/>
            <person name="Seviour R.J."/>
            <person name="Petrovski S."/>
        </authorList>
    </citation>
    <scope>NUCLEOTIDE SEQUENCE</scope>
    <source>
        <strain evidence="1">CON9</strain>
    </source>
</reference>
<evidence type="ECO:0000313" key="2">
    <source>
        <dbReference type="Proteomes" id="UP001059836"/>
    </source>
</evidence>